<dbReference type="AlphaFoldDB" id="M1PH82"/>
<dbReference type="NCBIfam" id="TIGR04396">
    <property type="entry name" value="surf_polysacc"/>
    <property type="match status" value="1"/>
</dbReference>
<proteinExistence type="predicted"/>
<dbReference type="InterPro" id="IPR043148">
    <property type="entry name" value="TagF_C"/>
</dbReference>
<accession>M1PH82</accession>
<dbReference type="Proteomes" id="UP000011721">
    <property type="component" value="Chromosome"/>
</dbReference>
<organism evidence="1 2">
    <name type="scientific">Desulfocapsa sulfexigens (strain DSM 10523 / SB164P1)</name>
    <dbReference type="NCBI Taxonomy" id="1167006"/>
    <lineage>
        <taxon>Bacteria</taxon>
        <taxon>Pseudomonadati</taxon>
        <taxon>Thermodesulfobacteriota</taxon>
        <taxon>Desulfobulbia</taxon>
        <taxon>Desulfobulbales</taxon>
        <taxon>Desulfocapsaceae</taxon>
        <taxon>Desulfocapsa</taxon>
    </lineage>
</organism>
<gene>
    <name evidence="1" type="ordered locus">UWK_02431</name>
</gene>
<dbReference type="STRING" id="1167006.UWK_02431"/>
<protein>
    <recommendedName>
        <fullName evidence="3">Surface carbohydrate biosynthesis protein</fullName>
    </recommendedName>
</protein>
<evidence type="ECO:0008006" key="3">
    <source>
        <dbReference type="Google" id="ProtNLM"/>
    </source>
</evidence>
<dbReference type="EMBL" id="CP003985">
    <property type="protein sequence ID" value="AGF78970.1"/>
    <property type="molecule type" value="Genomic_DNA"/>
</dbReference>
<sequence>MGTKSISRRPWLLLPIEVKNRELDAKVMLSCIGAARGFGVLFGRNGFNLNGKFPRGVYLDKCISPYKLDVLTKQVKTLGNKLAILDEEGLVYQSKKLYIANRTSRATVDLASLIFTWGDAQLQVIDNEYGIPDKVISTGSTRADLWQKEWHQVYEKEVESITEQIGEFILIPANFSPAHHVDPINFSLSKRGYTEQNKNSKKLTFKEDRYLFREKIFNKFVELIGAIAEASPDLTVVLRPHPNDDLKVWAKFKKNWPENVKIIYDGNVSPWIIASKILIHNSCTTGVEAFAMGKPTIAYMPYFDKRYEQNIPNPLSQKSSTVEGVLQLIQNNLEKKGLGKENEKIELYNYHIRNDKNILAGDRMFDALEKLNLPESEFKYSSYGLTQKICVVARRVNRRIGDFTGKHEFSYAYRKQKNPGISLEEIQSLVGRYKKIMNRWDNVLVEQVGEDLFCFYCP</sequence>
<evidence type="ECO:0000313" key="1">
    <source>
        <dbReference type="EMBL" id="AGF78970.1"/>
    </source>
</evidence>
<dbReference type="RefSeq" id="WP_015404656.1">
    <property type="nucleotide sequence ID" value="NC_020304.1"/>
</dbReference>
<evidence type="ECO:0000313" key="2">
    <source>
        <dbReference type="Proteomes" id="UP000011721"/>
    </source>
</evidence>
<dbReference type="HOGENOM" id="CLU_046119_0_0_7"/>
<name>M1PH82_DESSD</name>
<dbReference type="KEGG" id="dsf:UWK_02431"/>
<dbReference type="OrthoDB" id="5430637at2"/>
<reference evidence="2" key="1">
    <citation type="journal article" date="2013" name="Stand. Genomic Sci.">
        <title>Complete genome sequence of Desulfocapsa sulfexigens, a marine deltaproteobacterium specialized in disproportionating inorganic sulfur compounds.</title>
        <authorList>
            <person name="Finster K.W."/>
            <person name="Kjeldsen K.U."/>
            <person name="Kube M."/>
            <person name="Reinhardt R."/>
            <person name="Mussmann M."/>
            <person name="Amann R."/>
            <person name="Schreiber L."/>
        </authorList>
    </citation>
    <scope>NUCLEOTIDE SEQUENCE [LARGE SCALE GENOMIC DNA]</scope>
    <source>
        <strain evidence="2">DSM 10523 / SB164P1</strain>
    </source>
</reference>
<dbReference type="eggNOG" id="COG0438">
    <property type="taxonomic scope" value="Bacteria"/>
</dbReference>
<keyword evidence="2" id="KW-1185">Reference proteome</keyword>
<dbReference type="InterPro" id="IPR030906">
    <property type="entry name" value="Surf_polysacc"/>
</dbReference>
<dbReference type="Gene3D" id="3.40.50.12580">
    <property type="match status" value="1"/>
</dbReference>
<dbReference type="SUPFAM" id="SSF53756">
    <property type="entry name" value="UDP-Glycosyltransferase/glycogen phosphorylase"/>
    <property type="match status" value="1"/>
</dbReference>